<sequence length="140" mass="15851">MCQTKKLAATAEKHKTVKYVNSCQKKDELESESEENNILALVKNINTETPQALIDVLIMEKLGHRKLTPVKGIVVYDHTPLETLGKANVKFYTNNENTNEKQYKSCACGCQKNIKETESVIDNDQEKSMNELVDLFDGKE</sequence>
<evidence type="ECO:0000313" key="2">
    <source>
        <dbReference type="Proteomes" id="UP000054776"/>
    </source>
</evidence>
<comment type="caution">
    <text evidence="1">The sequence shown here is derived from an EMBL/GenBank/DDBJ whole genome shotgun (WGS) entry which is preliminary data.</text>
</comment>
<gene>
    <name evidence="1" type="ORF">T01_669</name>
</gene>
<dbReference type="EMBL" id="JYDH01000102">
    <property type="protein sequence ID" value="KRY32245.1"/>
    <property type="molecule type" value="Genomic_DNA"/>
</dbReference>
<organism evidence="1 2">
    <name type="scientific">Trichinella spiralis</name>
    <name type="common">Trichina worm</name>
    <dbReference type="NCBI Taxonomy" id="6334"/>
    <lineage>
        <taxon>Eukaryota</taxon>
        <taxon>Metazoa</taxon>
        <taxon>Ecdysozoa</taxon>
        <taxon>Nematoda</taxon>
        <taxon>Enoplea</taxon>
        <taxon>Dorylaimia</taxon>
        <taxon>Trichinellida</taxon>
        <taxon>Trichinellidae</taxon>
        <taxon>Trichinella</taxon>
    </lineage>
</organism>
<reference evidence="1 2" key="1">
    <citation type="submission" date="2015-01" db="EMBL/GenBank/DDBJ databases">
        <title>Evolution of Trichinella species and genotypes.</title>
        <authorList>
            <person name="Korhonen P.K."/>
            <person name="Edoardo P."/>
            <person name="Giuseppe L.R."/>
            <person name="Gasser R.B."/>
        </authorList>
    </citation>
    <scope>NUCLEOTIDE SEQUENCE [LARGE SCALE GENOMIC DNA]</scope>
    <source>
        <strain evidence="1">ISS3</strain>
    </source>
</reference>
<dbReference type="Proteomes" id="UP000054776">
    <property type="component" value="Unassembled WGS sequence"/>
</dbReference>
<proteinExistence type="predicted"/>
<dbReference type="InParanoid" id="A0A0V1B5B9"/>
<dbReference type="AlphaFoldDB" id="A0A0V1B5B9"/>
<keyword evidence="2" id="KW-1185">Reference proteome</keyword>
<protein>
    <submittedName>
        <fullName evidence="1">Uncharacterized protein</fullName>
    </submittedName>
</protein>
<evidence type="ECO:0000313" key="1">
    <source>
        <dbReference type="EMBL" id="KRY32245.1"/>
    </source>
</evidence>
<accession>A0A0V1B5B9</accession>
<name>A0A0V1B5B9_TRISP</name>
<dbReference type="OrthoDB" id="445341at2759"/>